<accession>A0A2M7TIR6</accession>
<evidence type="ECO:0000313" key="2">
    <source>
        <dbReference type="Proteomes" id="UP000228920"/>
    </source>
</evidence>
<dbReference type="EMBL" id="PFNL01000103">
    <property type="protein sequence ID" value="PIZ46324.1"/>
    <property type="molecule type" value="Genomic_DNA"/>
</dbReference>
<name>A0A2M7TIR6_UNCKA</name>
<dbReference type="Proteomes" id="UP000228920">
    <property type="component" value="Unassembled WGS sequence"/>
</dbReference>
<proteinExistence type="predicted"/>
<dbReference type="AlphaFoldDB" id="A0A2M7TIR6"/>
<comment type="caution">
    <text evidence="1">The sequence shown here is derived from an EMBL/GenBank/DDBJ whole genome shotgun (WGS) entry which is preliminary data.</text>
</comment>
<sequence length="104" mass="12082">MKQYAFFAFGSPQKQNALNRMARLMEQALVGFPQLGLPQTWVALPGEEQYVPFLHRVLGTVRMPTSRNNDKAGEKGHKTRFSSHIWFVNTFEDDTLKSSRFEYR</sequence>
<protein>
    <submittedName>
        <fullName evidence="1">Uncharacterized protein</fullName>
    </submittedName>
</protein>
<evidence type="ECO:0000313" key="1">
    <source>
        <dbReference type="EMBL" id="PIZ46324.1"/>
    </source>
</evidence>
<organism evidence="1 2">
    <name type="scientific">candidate division WWE3 bacterium CG_4_10_14_0_2_um_filter_41_14</name>
    <dbReference type="NCBI Taxonomy" id="1975072"/>
    <lineage>
        <taxon>Bacteria</taxon>
        <taxon>Katanobacteria</taxon>
    </lineage>
</organism>
<reference evidence="2" key="1">
    <citation type="submission" date="2017-09" db="EMBL/GenBank/DDBJ databases">
        <title>Depth-based differentiation of microbial function through sediment-hosted aquifers and enrichment of novel symbionts in the deep terrestrial subsurface.</title>
        <authorList>
            <person name="Probst A.J."/>
            <person name="Ladd B."/>
            <person name="Jarett J.K."/>
            <person name="Geller-Mcgrath D.E."/>
            <person name="Sieber C.M.K."/>
            <person name="Emerson J.B."/>
            <person name="Anantharaman K."/>
            <person name="Thomas B.C."/>
            <person name="Malmstrom R."/>
            <person name="Stieglmeier M."/>
            <person name="Klingl A."/>
            <person name="Woyke T."/>
            <person name="Ryan C.M."/>
            <person name="Banfield J.F."/>
        </authorList>
    </citation>
    <scope>NUCLEOTIDE SEQUENCE [LARGE SCALE GENOMIC DNA]</scope>
</reference>
<gene>
    <name evidence="1" type="ORF">COY32_03465</name>
</gene>